<gene>
    <name evidence="2" type="ORF">ACFOW6_03215</name>
</gene>
<dbReference type="InterPro" id="IPR001296">
    <property type="entry name" value="Glyco_trans_1"/>
</dbReference>
<name>A0ABV8UI09_9PROT</name>
<proteinExistence type="predicted"/>
<comment type="caution">
    <text evidence="2">The sequence shown here is derived from an EMBL/GenBank/DDBJ whole genome shotgun (WGS) entry which is preliminary data.</text>
</comment>
<evidence type="ECO:0000313" key="3">
    <source>
        <dbReference type="Proteomes" id="UP001595799"/>
    </source>
</evidence>
<evidence type="ECO:0000313" key="2">
    <source>
        <dbReference type="EMBL" id="MFC4350550.1"/>
    </source>
</evidence>
<dbReference type="Proteomes" id="UP001595799">
    <property type="component" value="Unassembled WGS sequence"/>
</dbReference>
<keyword evidence="2" id="KW-0328">Glycosyltransferase</keyword>
<dbReference type="PANTHER" id="PTHR45919">
    <property type="entry name" value="GDP-MAN:MAN(3)GLCNAC(2)-PP-DOL ALPHA-1,2-MANNOSYLTRANSFERASE"/>
    <property type="match status" value="1"/>
</dbReference>
<dbReference type="CDD" id="cd03801">
    <property type="entry name" value="GT4_PimA-like"/>
    <property type="match status" value="1"/>
</dbReference>
<dbReference type="EC" id="2.4.-.-" evidence="2"/>
<dbReference type="SUPFAM" id="SSF53756">
    <property type="entry name" value="UDP-Glycosyltransferase/glycogen phosphorylase"/>
    <property type="match status" value="1"/>
</dbReference>
<dbReference type="GO" id="GO:0016757">
    <property type="term" value="F:glycosyltransferase activity"/>
    <property type="evidence" value="ECO:0007669"/>
    <property type="project" value="UniProtKB-KW"/>
</dbReference>
<reference evidence="3" key="1">
    <citation type="journal article" date="2019" name="Int. J. Syst. Evol. Microbiol.">
        <title>The Global Catalogue of Microorganisms (GCM) 10K type strain sequencing project: providing services to taxonomists for standard genome sequencing and annotation.</title>
        <authorList>
            <consortium name="The Broad Institute Genomics Platform"/>
            <consortium name="The Broad Institute Genome Sequencing Center for Infectious Disease"/>
            <person name="Wu L."/>
            <person name="Ma J."/>
        </authorList>
    </citation>
    <scope>NUCLEOTIDE SEQUENCE [LARGE SCALE GENOMIC DNA]</scope>
    <source>
        <strain evidence="3">CECT 8472</strain>
    </source>
</reference>
<dbReference type="Pfam" id="PF00534">
    <property type="entry name" value="Glycos_transf_1"/>
    <property type="match status" value="1"/>
</dbReference>
<dbReference type="Gene3D" id="3.40.50.2000">
    <property type="entry name" value="Glycogen Phosphorylase B"/>
    <property type="match status" value="1"/>
</dbReference>
<protein>
    <submittedName>
        <fullName evidence="2">Glycosyltransferase family 4 protein</fullName>
        <ecNumber evidence="2">2.4.-.-</ecNumber>
    </submittedName>
</protein>
<feature type="domain" description="Glycosyl transferase family 1" evidence="1">
    <location>
        <begin position="208"/>
        <end position="362"/>
    </location>
</feature>
<keyword evidence="2" id="KW-0808">Transferase</keyword>
<organism evidence="2 3">
    <name type="scientific">Fodinicurvata halophila</name>
    <dbReference type="NCBI Taxonomy" id="1419723"/>
    <lineage>
        <taxon>Bacteria</taxon>
        <taxon>Pseudomonadati</taxon>
        <taxon>Pseudomonadota</taxon>
        <taxon>Alphaproteobacteria</taxon>
        <taxon>Rhodospirillales</taxon>
        <taxon>Rhodovibrionaceae</taxon>
        <taxon>Fodinicurvata</taxon>
    </lineage>
</organism>
<evidence type="ECO:0000259" key="1">
    <source>
        <dbReference type="Pfam" id="PF00534"/>
    </source>
</evidence>
<dbReference type="RefSeq" id="WP_382420884.1">
    <property type="nucleotide sequence ID" value="NZ_JBHSCW010000001.1"/>
</dbReference>
<dbReference type="PANTHER" id="PTHR45919:SF1">
    <property type="entry name" value="GDP-MAN:MAN(3)GLCNAC(2)-PP-DOL ALPHA-1,2-MANNOSYLTRANSFERASE"/>
    <property type="match status" value="1"/>
</dbReference>
<sequence>MKPDALLFIGNLRERGGGLAVGLWTAQALAERYRVTIVSWAPADLAMLDATYGTRLAKLSNLEVIHAPAWLRRLFRLSAGRLVLLKSMLLMRIAQRLVRHREPAVIVSTSNETDLKRPLLQYIHFPWLYWPRPDTDLRWYHHSLLVLAYRKLCRIIGNYDPERVRQNTTLANSHWTASLYRQWYGQEADTLHPPAVIPDGAMDWAARKQAVVCLGRISREKRQLDVIEIVRRLRARGHGLELYICGFSQDRDYLQQIQEKAARVGSWVKLHLDLPRAEMLTIAGECRYGIHAMVDEHFGIVVAEMLQLGVLPFVHESGGAAAIVEDKRLLWDNEETAVERVAACLEGPDHLASLRRHCEQRAQAYSHRHFMDSILTYARQLETETSKFS</sequence>
<dbReference type="InterPro" id="IPR038013">
    <property type="entry name" value="ALG11"/>
</dbReference>
<keyword evidence="3" id="KW-1185">Reference proteome</keyword>
<accession>A0ABV8UI09</accession>
<dbReference type="EMBL" id="JBHSCW010000001">
    <property type="protein sequence ID" value="MFC4350550.1"/>
    <property type="molecule type" value="Genomic_DNA"/>
</dbReference>